<evidence type="ECO:0000313" key="1">
    <source>
        <dbReference type="EMBL" id="CUN74360.1"/>
    </source>
</evidence>
<proteinExistence type="predicted"/>
<dbReference type="AlphaFoldDB" id="A0A173ZFD8"/>
<reference evidence="1 2" key="1">
    <citation type="submission" date="2015-09" db="EMBL/GenBank/DDBJ databases">
        <authorList>
            <consortium name="Pathogen Informatics"/>
        </authorList>
    </citation>
    <scope>NUCLEOTIDE SEQUENCE [LARGE SCALE GENOMIC DNA]</scope>
    <source>
        <strain evidence="1 2">2789STDY5608851</strain>
    </source>
</reference>
<evidence type="ECO:0000313" key="2">
    <source>
        <dbReference type="Proteomes" id="UP000095380"/>
    </source>
</evidence>
<protein>
    <submittedName>
        <fullName evidence="1">Uncharacterized protein</fullName>
    </submittedName>
</protein>
<name>A0A173ZFD8_9FIRM</name>
<dbReference type="RefSeq" id="WP_055194068.1">
    <property type="nucleotide sequence ID" value="NZ_CYYM01000003.1"/>
</dbReference>
<gene>
    <name evidence="1" type="ORF">ERS852408_00853</name>
</gene>
<dbReference type="EMBL" id="CYYM01000003">
    <property type="protein sequence ID" value="CUN74360.1"/>
    <property type="molecule type" value="Genomic_DNA"/>
</dbReference>
<organism evidence="1 2">
    <name type="scientific">Dorea longicatena</name>
    <dbReference type="NCBI Taxonomy" id="88431"/>
    <lineage>
        <taxon>Bacteria</taxon>
        <taxon>Bacillati</taxon>
        <taxon>Bacillota</taxon>
        <taxon>Clostridia</taxon>
        <taxon>Lachnospirales</taxon>
        <taxon>Lachnospiraceae</taxon>
        <taxon>Dorea</taxon>
    </lineage>
</organism>
<sequence length="76" mass="8308">MVTLIDIKRTYGDGGMRLELLADSKEDVLPTQLADVPGITGAGRITAGSICRRWRYIKNQEAGTDTGRIINCLAEK</sequence>
<dbReference type="Proteomes" id="UP000095380">
    <property type="component" value="Unassembled WGS sequence"/>
</dbReference>
<accession>A0A173ZFD8</accession>